<evidence type="ECO:0000313" key="1">
    <source>
        <dbReference type="EMBL" id="QMU97815.1"/>
    </source>
</evidence>
<gene>
    <name evidence="1" type="ORF">FVO59_11815</name>
</gene>
<evidence type="ECO:0000313" key="2">
    <source>
        <dbReference type="Proteomes" id="UP000515708"/>
    </source>
</evidence>
<dbReference type="EMBL" id="CP043732">
    <property type="protein sequence ID" value="QMU97815.1"/>
    <property type="molecule type" value="Genomic_DNA"/>
</dbReference>
<dbReference type="Proteomes" id="UP000515708">
    <property type="component" value="Chromosome"/>
</dbReference>
<dbReference type="AlphaFoldDB" id="A0A7D7WC02"/>
<reference evidence="1 2" key="1">
    <citation type="journal article" date="2020" name="Front. Microbiol.">
        <title>Design of Bacterial Strain-Specific qPCR Assays Using NGS Data and Publicly Available Resources and Its Application to Track Biocontrol Strains.</title>
        <authorList>
            <person name="Hernandez I."/>
            <person name="Sant C."/>
            <person name="Martinez R."/>
            <person name="Fernandez C."/>
        </authorList>
    </citation>
    <scope>NUCLEOTIDE SEQUENCE [LARGE SCALE GENOMIC DNA]</scope>
    <source>
        <strain evidence="1 2">B24</strain>
    </source>
</reference>
<sequence length="118" mass="13379">MNPHTLHHVDDPDTSRTAAINLSGTATEKVMHVLVDMLAEHGPMTPAELEHRYFQNRERWGWPVVAFYSIHRRVSQMKKHVGCLIAVGRRDGAQLLNLADNPTQAHLDISDYMRKDAA</sequence>
<organism evidence="1 2">
    <name type="scientific">Microbacterium esteraromaticum</name>
    <dbReference type="NCBI Taxonomy" id="57043"/>
    <lineage>
        <taxon>Bacteria</taxon>
        <taxon>Bacillati</taxon>
        <taxon>Actinomycetota</taxon>
        <taxon>Actinomycetes</taxon>
        <taxon>Micrococcales</taxon>
        <taxon>Microbacteriaceae</taxon>
        <taxon>Microbacterium</taxon>
    </lineage>
</organism>
<name>A0A7D7WC02_9MICO</name>
<proteinExistence type="predicted"/>
<accession>A0A7D7WC02</accession>
<protein>
    <submittedName>
        <fullName evidence="1">Uncharacterized protein</fullName>
    </submittedName>
</protein>
<dbReference type="RefSeq" id="WP_182252817.1">
    <property type="nucleotide sequence ID" value="NZ_CP043732.1"/>
</dbReference>